<comment type="caution">
    <text evidence="7">The sequence shown here is derived from an EMBL/GenBank/DDBJ whole genome shotgun (WGS) entry which is preliminary data.</text>
</comment>
<dbReference type="RefSeq" id="WP_169506738.1">
    <property type="nucleotide sequence ID" value="NZ_JABBPN010000026.1"/>
</dbReference>
<dbReference type="Pfam" id="PF00072">
    <property type="entry name" value="Response_reg"/>
    <property type="match status" value="1"/>
</dbReference>
<reference evidence="7 8" key="1">
    <citation type="submission" date="2020-04" db="EMBL/GenBank/DDBJ databases">
        <title>Paenibacillus algicola sp. nov., a novel marine bacterium producing alginate lyase.</title>
        <authorList>
            <person name="Huang H."/>
        </authorList>
    </citation>
    <scope>NUCLEOTIDE SEQUENCE [LARGE SCALE GENOMIC DNA]</scope>
    <source>
        <strain evidence="7 8">L7-75</strain>
    </source>
</reference>
<dbReference type="SUPFAM" id="SSF46689">
    <property type="entry name" value="Homeodomain-like"/>
    <property type="match status" value="2"/>
</dbReference>
<evidence type="ECO:0000259" key="6">
    <source>
        <dbReference type="PROSITE" id="PS50110"/>
    </source>
</evidence>
<dbReference type="PANTHER" id="PTHR43280">
    <property type="entry name" value="ARAC-FAMILY TRANSCRIPTIONAL REGULATOR"/>
    <property type="match status" value="1"/>
</dbReference>
<dbReference type="InterPro" id="IPR001789">
    <property type="entry name" value="Sig_transdc_resp-reg_receiver"/>
</dbReference>
<proteinExistence type="predicted"/>
<dbReference type="Gene3D" id="1.10.10.60">
    <property type="entry name" value="Homeodomain-like"/>
    <property type="match status" value="2"/>
</dbReference>
<keyword evidence="3" id="KW-0804">Transcription</keyword>
<dbReference type="PROSITE" id="PS01124">
    <property type="entry name" value="HTH_ARAC_FAMILY_2"/>
    <property type="match status" value="1"/>
</dbReference>
<dbReference type="AlphaFoldDB" id="A0A848MBA9"/>
<dbReference type="SUPFAM" id="SSF52172">
    <property type="entry name" value="CheY-like"/>
    <property type="match status" value="1"/>
</dbReference>
<name>A0A848MBA9_PAELE</name>
<dbReference type="SMART" id="SM00448">
    <property type="entry name" value="REC"/>
    <property type="match status" value="1"/>
</dbReference>
<dbReference type="CDD" id="cd17536">
    <property type="entry name" value="REC_YesN-like"/>
    <property type="match status" value="1"/>
</dbReference>
<feature type="domain" description="Response regulatory" evidence="6">
    <location>
        <begin position="3"/>
        <end position="120"/>
    </location>
</feature>
<evidence type="ECO:0000259" key="5">
    <source>
        <dbReference type="PROSITE" id="PS01124"/>
    </source>
</evidence>
<keyword evidence="8" id="KW-1185">Reference proteome</keyword>
<organism evidence="7 8">
    <name type="scientific">Paenibacillus lemnae</name>
    <dbReference type="NCBI Taxonomy" id="1330551"/>
    <lineage>
        <taxon>Bacteria</taxon>
        <taxon>Bacillati</taxon>
        <taxon>Bacillota</taxon>
        <taxon>Bacilli</taxon>
        <taxon>Bacillales</taxon>
        <taxon>Paenibacillaceae</taxon>
        <taxon>Paenibacillus</taxon>
    </lineage>
</organism>
<evidence type="ECO:0000256" key="2">
    <source>
        <dbReference type="ARBA" id="ARBA00023125"/>
    </source>
</evidence>
<dbReference type="InterPro" id="IPR020449">
    <property type="entry name" value="Tscrpt_reg_AraC-type_HTH"/>
</dbReference>
<dbReference type="PROSITE" id="PS50110">
    <property type="entry name" value="RESPONSE_REGULATORY"/>
    <property type="match status" value="1"/>
</dbReference>
<evidence type="ECO:0000256" key="4">
    <source>
        <dbReference type="PROSITE-ProRule" id="PRU00169"/>
    </source>
</evidence>
<dbReference type="InterPro" id="IPR018062">
    <property type="entry name" value="HTH_AraC-typ_CS"/>
</dbReference>
<protein>
    <submittedName>
        <fullName evidence="7">Response regulator</fullName>
    </submittedName>
</protein>
<evidence type="ECO:0000313" key="8">
    <source>
        <dbReference type="Proteomes" id="UP000565468"/>
    </source>
</evidence>
<dbReference type="GO" id="GO:0003700">
    <property type="term" value="F:DNA-binding transcription factor activity"/>
    <property type="evidence" value="ECO:0007669"/>
    <property type="project" value="InterPro"/>
</dbReference>
<dbReference type="GO" id="GO:0000160">
    <property type="term" value="P:phosphorelay signal transduction system"/>
    <property type="evidence" value="ECO:0007669"/>
    <property type="project" value="InterPro"/>
</dbReference>
<dbReference type="PROSITE" id="PS00041">
    <property type="entry name" value="HTH_ARAC_FAMILY_1"/>
    <property type="match status" value="1"/>
</dbReference>
<dbReference type="SMART" id="SM00342">
    <property type="entry name" value="HTH_ARAC"/>
    <property type="match status" value="1"/>
</dbReference>
<dbReference type="EMBL" id="JABBPN010000026">
    <property type="protein sequence ID" value="NMO97965.1"/>
    <property type="molecule type" value="Genomic_DNA"/>
</dbReference>
<feature type="domain" description="HTH araC/xylS-type" evidence="5">
    <location>
        <begin position="427"/>
        <end position="524"/>
    </location>
</feature>
<gene>
    <name evidence="7" type="ORF">HII30_19575</name>
</gene>
<dbReference type="Proteomes" id="UP000565468">
    <property type="component" value="Unassembled WGS sequence"/>
</dbReference>
<accession>A0A848MBA9</accession>
<keyword evidence="2" id="KW-0238">DNA-binding</keyword>
<dbReference type="Pfam" id="PF12833">
    <property type="entry name" value="HTH_18"/>
    <property type="match status" value="1"/>
</dbReference>
<dbReference type="PRINTS" id="PR00032">
    <property type="entry name" value="HTHARAC"/>
</dbReference>
<dbReference type="GO" id="GO:0043565">
    <property type="term" value="F:sequence-specific DNA binding"/>
    <property type="evidence" value="ECO:0007669"/>
    <property type="project" value="InterPro"/>
</dbReference>
<dbReference type="Gene3D" id="3.40.50.2300">
    <property type="match status" value="1"/>
</dbReference>
<dbReference type="InterPro" id="IPR011006">
    <property type="entry name" value="CheY-like_superfamily"/>
</dbReference>
<dbReference type="InterPro" id="IPR018060">
    <property type="entry name" value="HTH_AraC"/>
</dbReference>
<evidence type="ECO:0000256" key="3">
    <source>
        <dbReference type="ARBA" id="ARBA00023163"/>
    </source>
</evidence>
<dbReference type="InterPro" id="IPR009057">
    <property type="entry name" value="Homeodomain-like_sf"/>
</dbReference>
<feature type="modified residue" description="4-aspartylphosphate" evidence="4">
    <location>
        <position position="55"/>
    </location>
</feature>
<dbReference type="PANTHER" id="PTHR43280:SF2">
    <property type="entry name" value="HTH-TYPE TRANSCRIPTIONAL REGULATOR EXSA"/>
    <property type="match status" value="1"/>
</dbReference>
<evidence type="ECO:0000313" key="7">
    <source>
        <dbReference type="EMBL" id="NMO97965.1"/>
    </source>
</evidence>
<keyword evidence="1" id="KW-0805">Transcription regulation</keyword>
<keyword evidence="4" id="KW-0597">Phosphoprotein</keyword>
<sequence>MIKIVLADDEPLIIKGLRKLIDWDGMGMEIVGQAGDGRELLQQMKELQPDIVISDISMPHLSGIDIIRHVHEHGWDIKVIFISAYQEFSYARDAVAFGAVDYLVKPIQKLQLEQVLHKAASFIHKHNEEERRKGKLKLYERKVHEEELTEWISSLIDGTMDVNSEVCRLLSSRWSGPLYSMGIIEADLAGHPHKWSEKENRLIEFAVVNIVQEVVRDSGSGHVFVLEGNPVYLCCHDHPDDVRQVAYDIHNKVTTFLKLGAAVGTSSVMESIHSLSDAYKQARHSLDMKYFLVSFKVIEYQRAEASKSYNEELYEMQYRIADSFMSGDRIAVREGMNRLLDVVRSAAYGNRSLAVSICFSTLMVLGQALGKSGLIKPERGPDKQQIQHRLEQIPAFDALRLVMLEYCEILFHAIEAESGSKDKALMAKVMQYIDEHYADITLESTAGVAFMNPSYFSYFFKKHTGHNFKQYVTEIRMKHAVSMLLHTDMKVYEIADKVGYNNARHFSDIFRKIYGQLPNDYRQHHPSSS</sequence>
<evidence type="ECO:0000256" key="1">
    <source>
        <dbReference type="ARBA" id="ARBA00023015"/>
    </source>
</evidence>